<accession>A0A1Q6A003</accession>
<organism evidence="1 2">
    <name type="scientific">Mucilaginibacter polytrichastri</name>
    <dbReference type="NCBI Taxonomy" id="1302689"/>
    <lineage>
        <taxon>Bacteria</taxon>
        <taxon>Pseudomonadati</taxon>
        <taxon>Bacteroidota</taxon>
        <taxon>Sphingobacteriia</taxon>
        <taxon>Sphingobacteriales</taxon>
        <taxon>Sphingobacteriaceae</taxon>
        <taxon>Mucilaginibacter</taxon>
    </lineage>
</organism>
<keyword evidence="2" id="KW-1185">Reference proteome</keyword>
<protein>
    <submittedName>
        <fullName evidence="1">Uncharacterized protein</fullName>
    </submittedName>
</protein>
<gene>
    <name evidence="1" type="ORF">RG47T_2794</name>
</gene>
<evidence type="ECO:0000313" key="1">
    <source>
        <dbReference type="EMBL" id="OKS87333.1"/>
    </source>
</evidence>
<dbReference type="STRING" id="1302689.RG47T_2794"/>
<dbReference type="EMBL" id="MPPL01000001">
    <property type="protein sequence ID" value="OKS87333.1"/>
    <property type="molecule type" value="Genomic_DNA"/>
</dbReference>
<evidence type="ECO:0000313" key="2">
    <source>
        <dbReference type="Proteomes" id="UP000186720"/>
    </source>
</evidence>
<comment type="caution">
    <text evidence="1">The sequence shown here is derived from an EMBL/GenBank/DDBJ whole genome shotgun (WGS) entry which is preliminary data.</text>
</comment>
<name>A0A1Q6A003_9SPHI</name>
<dbReference type="Proteomes" id="UP000186720">
    <property type="component" value="Unassembled WGS sequence"/>
</dbReference>
<dbReference type="AlphaFoldDB" id="A0A1Q6A003"/>
<reference evidence="1 2" key="1">
    <citation type="submission" date="2016-11" db="EMBL/GenBank/DDBJ databases">
        <title>Whole Genome Sequencing of Mucilaginibacter polytrichastri RG4-7(T) isolated from the moss sample.</title>
        <authorList>
            <person name="Li Y."/>
        </authorList>
    </citation>
    <scope>NUCLEOTIDE SEQUENCE [LARGE SCALE GENOMIC DNA]</scope>
    <source>
        <strain evidence="1 2">RG4-7</strain>
    </source>
</reference>
<proteinExistence type="predicted"/>
<sequence>MKHFEEKEIAAGRKYVYEFEIDPICDLSFPDAGEKNTSNRAIL</sequence>